<dbReference type="Pfam" id="PF08620">
    <property type="entry name" value="RPAP1_C"/>
    <property type="match status" value="1"/>
</dbReference>
<dbReference type="EMBL" id="JAWDEY010000013">
    <property type="protein sequence ID" value="KAK6589303.1"/>
    <property type="molecule type" value="Genomic_DNA"/>
</dbReference>
<keyword evidence="3" id="KW-1185">Reference proteome</keyword>
<dbReference type="AlphaFoldDB" id="A0AAV9XXS8"/>
<dbReference type="Proteomes" id="UP001311799">
    <property type="component" value="Unassembled WGS sequence"/>
</dbReference>
<gene>
    <name evidence="2" type="ORF">RS030_213339</name>
</gene>
<name>A0AAV9XXS8_9CRYT</name>
<dbReference type="GO" id="GO:0006366">
    <property type="term" value="P:transcription by RNA polymerase II"/>
    <property type="evidence" value="ECO:0007669"/>
    <property type="project" value="InterPro"/>
</dbReference>
<sequence>MNSNENSDNYKVIEEVIVEDEIKKYAEYLELNKAKHPNLGFPKAVRRNANNNGKPSIHSSFSKGDNRHEFKSEVGSVSNSSFDFNFTVNDLLKLRWTNPIGEDESDFLDQKKTDVNLHSLRFNFEGCVCDNRNIEEKSEKDHLHYYKGLHHHSEQGDHEGYTIPELMHLSKSSNVSQRCISVRTLGNIFLKIRQYIVIEREHGKIYNEHLLGYLYGIHRWYRYLTEDLSIHYLILNILFHDLFVSRAAEYSVISLCNLLCGSFYNYHYNLTLKQDKYSLLLLFLLPSEFVFEMMNNMVDCYPYHYRNNIIYQNIDFIQKYQRCNGNVNNDTGYFDLEMEEHLINFELPDGKKIELLRDTLQEVYQFKPVRYDFEIESQRNSLIHFLSKISQTKNASLDSRISSIRLMSLFVQRGCVNDKRLCFSTFNEMLTSIGDELFDFTSTLFMSNNDKNKISDLLLSYLILIRMYIQSIYNSKNNIQVENNIHIRKSELYDLLVNSTLQIIRSVLLFVLTSSSNESENNIYSSIQLSSVEGIRIIELMVVNNIYIEDLSIYCKELIHFLTLLKPNNPINSYLVYHFYMLGYYVITYDSKNNYIHQEHLQFVQVLNQFIPKLCQKFVAALKSEGSTLFFNSLLVTISNLRFFNASITGNTGFDTFNDEIFTIFSDYHILIDEHLSEIDLTEFDSKIISIESGSLLGIELGLTSIGDLLYNNEFYCKYYSIILVTTYLKEISNSLLLYNKINNYKKYIVEKINSNYFRLLLDFSLEQFSKYISHEYGKSLDNEDLVKLNSEQLYNYDYSYFEILSIYDNQLLVYNNKLVKNSEFIQVLCYNTLYVLILCLFGNSNKSYDNFGLCSTSNMPLNTNNNCITSNILIVLFKFNDFDFSFRFDEVKNYLLVLLFNCKTIQEYTIIAYWLLKAVNNNVGDFGEFYETLFDEYSKYIEVSCGIFVFNPFIYTINILFTLIGSEGDEFSVKKVSSGLLFGLLKDIFSIEFKDELKKYISKYLFEYSINQMLCLSKSEHKPNTKSLGEFILTLLKLSIGFTGCNVDIDMEFEDVLNLFSKKQTYDSKNKYIQNIYDLSHNEDNKYIEKLIETLISSFCDSNLFFEEAVLDCYYFTFLYLLQMLIMNSEYQYRILSNQKILKFLLFHDNKDINVGRIITNNLNVIFSEKKQSFDCISAKKVNEIIYNSIKTYKKDINKNVLLTLLFIYSLNSNYHDSLNFEEDIRFLQELKSDS</sequence>
<comment type="caution">
    <text evidence="2">The sequence shown here is derived from an EMBL/GenBank/DDBJ whole genome shotgun (WGS) entry which is preliminary data.</text>
</comment>
<evidence type="ECO:0000259" key="1">
    <source>
        <dbReference type="Pfam" id="PF08620"/>
    </source>
</evidence>
<feature type="domain" description="RPAP1 C-terminal" evidence="1">
    <location>
        <begin position="119"/>
        <end position="192"/>
    </location>
</feature>
<organism evidence="2 3">
    <name type="scientific">Cryptosporidium xiaoi</name>
    <dbReference type="NCBI Taxonomy" id="659607"/>
    <lineage>
        <taxon>Eukaryota</taxon>
        <taxon>Sar</taxon>
        <taxon>Alveolata</taxon>
        <taxon>Apicomplexa</taxon>
        <taxon>Conoidasida</taxon>
        <taxon>Coccidia</taxon>
        <taxon>Eucoccidiorida</taxon>
        <taxon>Eimeriorina</taxon>
        <taxon>Cryptosporidiidae</taxon>
        <taxon>Cryptosporidium</taxon>
    </lineage>
</organism>
<evidence type="ECO:0000313" key="2">
    <source>
        <dbReference type="EMBL" id="KAK6589303.1"/>
    </source>
</evidence>
<proteinExistence type="predicted"/>
<evidence type="ECO:0000313" key="3">
    <source>
        <dbReference type="Proteomes" id="UP001311799"/>
    </source>
</evidence>
<dbReference type="InterPro" id="IPR013929">
    <property type="entry name" value="RPAP1_C"/>
</dbReference>
<reference evidence="2 3" key="1">
    <citation type="submission" date="2023-10" db="EMBL/GenBank/DDBJ databases">
        <title>Comparative genomics analysis reveals potential genetic determinants of host preference in Cryptosporidium xiaoi.</title>
        <authorList>
            <person name="Xiao L."/>
            <person name="Li J."/>
        </authorList>
    </citation>
    <scope>NUCLEOTIDE SEQUENCE [LARGE SCALE GENOMIC DNA]</scope>
    <source>
        <strain evidence="2 3">52996</strain>
    </source>
</reference>
<accession>A0AAV9XXS8</accession>
<dbReference type="PANTHER" id="PTHR21483">
    <property type="entry name" value="RNA POLYMERASE II-ASSOCIATED PROTEIN 1"/>
    <property type="match status" value="1"/>
</dbReference>
<dbReference type="PANTHER" id="PTHR21483:SF18">
    <property type="entry name" value="RNA POLYMERASE II-ASSOCIATED PROTEIN 1"/>
    <property type="match status" value="1"/>
</dbReference>
<protein>
    <recommendedName>
        <fullName evidence="1">RPAP1 C-terminal domain-containing protein</fullName>
    </recommendedName>
</protein>
<dbReference type="InterPro" id="IPR039913">
    <property type="entry name" value="RPAP1/Rba50"/>
</dbReference>